<evidence type="ECO:0000256" key="6">
    <source>
        <dbReference type="ARBA" id="ARBA00022692"/>
    </source>
</evidence>
<dbReference type="EMBL" id="PVMZ01000029">
    <property type="protein sequence ID" value="PRX12205.1"/>
    <property type="molecule type" value="Genomic_DNA"/>
</dbReference>
<dbReference type="AlphaFoldDB" id="A0A2T0JXD2"/>
<dbReference type="SMART" id="SM00387">
    <property type="entry name" value="HATPase_c"/>
    <property type="match status" value="1"/>
</dbReference>
<dbReference type="RefSeq" id="WP_106329891.1">
    <property type="nucleotide sequence ID" value="NZ_BOMO01000160.1"/>
</dbReference>
<keyword evidence="5" id="KW-0808">Transferase</keyword>
<dbReference type="Gene3D" id="3.30.565.10">
    <property type="entry name" value="Histidine kinase-like ATPase, C-terminal domain"/>
    <property type="match status" value="1"/>
</dbReference>
<dbReference type="Pfam" id="PF00672">
    <property type="entry name" value="HAMP"/>
    <property type="match status" value="1"/>
</dbReference>
<dbReference type="Gene3D" id="6.10.340.10">
    <property type="match status" value="1"/>
</dbReference>
<gene>
    <name evidence="14" type="ORF">CLV67_12962</name>
</gene>
<dbReference type="PANTHER" id="PTHR45436">
    <property type="entry name" value="SENSOR HISTIDINE KINASE YKOH"/>
    <property type="match status" value="1"/>
</dbReference>
<dbReference type="Proteomes" id="UP000239415">
    <property type="component" value="Unassembled WGS sequence"/>
</dbReference>
<organism evidence="14 15">
    <name type="scientific">Actinoplanes italicus</name>
    <dbReference type="NCBI Taxonomy" id="113567"/>
    <lineage>
        <taxon>Bacteria</taxon>
        <taxon>Bacillati</taxon>
        <taxon>Actinomycetota</taxon>
        <taxon>Actinomycetes</taxon>
        <taxon>Micromonosporales</taxon>
        <taxon>Micromonosporaceae</taxon>
        <taxon>Actinoplanes</taxon>
    </lineage>
</organism>
<evidence type="ECO:0000256" key="1">
    <source>
        <dbReference type="ARBA" id="ARBA00000085"/>
    </source>
</evidence>
<comment type="catalytic activity">
    <reaction evidence="1">
        <text>ATP + protein L-histidine = ADP + protein N-phospho-L-histidine.</text>
        <dbReference type="EC" id="2.7.13.3"/>
    </reaction>
</comment>
<dbReference type="InterPro" id="IPR003661">
    <property type="entry name" value="HisK_dim/P_dom"/>
</dbReference>
<dbReference type="SUPFAM" id="SSF55874">
    <property type="entry name" value="ATPase domain of HSP90 chaperone/DNA topoisomerase II/histidine kinase"/>
    <property type="match status" value="1"/>
</dbReference>
<dbReference type="CDD" id="cd00082">
    <property type="entry name" value="HisKA"/>
    <property type="match status" value="1"/>
</dbReference>
<comment type="caution">
    <text evidence="14">The sequence shown here is derived from an EMBL/GenBank/DDBJ whole genome shotgun (WGS) entry which is preliminary data.</text>
</comment>
<dbReference type="GO" id="GO:0005886">
    <property type="term" value="C:plasma membrane"/>
    <property type="evidence" value="ECO:0007669"/>
    <property type="project" value="UniProtKB-SubCell"/>
</dbReference>
<evidence type="ECO:0000313" key="14">
    <source>
        <dbReference type="EMBL" id="PRX12205.1"/>
    </source>
</evidence>
<dbReference type="InterPro" id="IPR050428">
    <property type="entry name" value="TCS_sensor_his_kinase"/>
</dbReference>
<evidence type="ECO:0000256" key="9">
    <source>
        <dbReference type="ARBA" id="ARBA00023012"/>
    </source>
</evidence>
<evidence type="ECO:0000256" key="4">
    <source>
        <dbReference type="ARBA" id="ARBA00022553"/>
    </source>
</evidence>
<name>A0A2T0JXD2_9ACTN</name>
<keyword evidence="9" id="KW-0902">Two-component regulatory system</keyword>
<keyword evidence="6 11" id="KW-0812">Transmembrane</keyword>
<dbReference type="InterPro" id="IPR036097">
    <property type="entry name" value="HisK_dim/P_sf"/>
</dbReference>
<dbReference type="PROSITE" id="PS50109">
    <property type="entry name" value="HIS_KIN"/>
    <property type="match status" value="1"/>
</dbReference>
<dbReference type="InterPro" id="IPR003594">
    <property type="entry name" value="HATPase_dom"/>
</dbReference>
<dbReference type="SUPFAM" id="SSF158472">
    <property type="entry name" value="HAMP domain-like"/>
    <property type="match status" value="1"/>
</dbReference>
<feature type="domain" description="Histidine kinase" evidence="12">
    <location>
        <begin position="179"/>
        <end position="391"/>
    </location>
</feature>
<evidence type="ECO:0000256" key="7">
    <source>
        <dbReference type="ARBA" id="ARBA00022777"/>
    </source>
</evidence>
<keyword evidence="11" id="KW-0472">Membrane</keyword>
<feature type="transmembrane region" description="Helical" evidence="11">
    <location>
        <begin position="29"/>
        <end position="49"/>
    </location>
</feature>
<feature type="transmembrane region" description="Helical" evidence="11">
    <location>
        <begin position="95"/>
        <end position="117"/>
    </location>
</feature>
<dbReference type="OrthoDB" id="9786919at2"/>
<dbReference type="PANTHER" id="PTHR45436:SF5">
    <property type="entry name" value="SENSOR HISTIDINE KINASE TRCS"/>
    <property type="match status" value="1"/>
</dbReference>
<evidence type="ECO:0000256" key="11">
    <source>
        <dbReference type="SAM" id="Phobius"/>
    </source>
</evidence>
<evidence type="ECO:0000259" key="12">
    <source>
        <dbReference type="PROSITE" id="PS50109"/>
    </source>
</evidence>
<protein>
    <recommendedName>
        <fullName evidence="3">histidine kinase</fullName>
        <ecNumber evidence="3">2.7.13.3</ecNumber>
    </recommendedName>
</protein>
<dbReference type="SUPFAM" id="SSF47384">
    <property type="entry name" value="Homodimeric domain of signal transducing histidine kinase"/>
    <property type="match status" value="1"/>
</dbReference>
<evidence type="ECO:0000256" key="2">
    <source>
        <dbReference type="ARBA" id="ARBA00004236"/>
    </source>
</evidence>
<dbReference type="Pfam" id="PF02518">
    <property type="entry name" value="HATPase_c"/>
    <property type="match status" value="1"/>
</dbReference>
<dbReference type="InterPro" id="IPR036890">
    <property type="entry name" value="HATPase_C_sf"/>
</dbReference>
<dbReference type="PROSITE" id="PS50885">
    <property type="entry name" value="HAMP"/>
    <property type="match status" value="1"/>
</dbReference>
<keyword evidence="7 14" id="KW-0418">Kinase</keyword>
<keyword evidence="15" id="KW-1185">Reference proteome</keyword>
<dbReference type="EC" id="2.7.13.3" evidence="3"/>
<dbReference type="SMART" id="SM00388">
    <property type="entry name" value="HisKA"/>
    <property type="match status" value="1"/>
</dbReference>
<evidence type="ECO:0000256" key="10">
    <source>
        <dbReference type="SAM" id="MobiDB-lite"/>
    </source>
</evidence>
<dbReference type="Gene3D" id="1.10.287.130">
    <property type="match status" value="1"/>
</dbReference>
<dbReference type="GO" id="GO:0000155">
    <property type="term" value="F:phosphorelay sensor kinase activity"/>
    <property type="evidence" value="ECO:0007669"/>
    <property type="project" value="InterPro"/>
</dbReference>
<keyword evidence="8 11" id="KW-1133">Transmembrane helix</keyword>
<sequence length="409" mass="43177">MLSRRRGAPGARTGGVAARRGTVGTRITLLYVSAFFVSGVILLLVAFAFSSGSRTSVARPPGPAPTAGPADAQQQLAALQEQMAAENADQARRFVWGWVIALIVMVLLSLLIGRLMAGHAIAPLRLITEVTRRISADSLNERIGIRWPNDEVKDLADTIDGLLERLEASFTAQRRFVANASHELRTPLATIRASLDVAVAKPDPAASTVALAARLRTQLDRVDHLLDGLLMLARAQHSRSEQTVPVDLGELVDAALRDRSADVVAKSLTVTVGVAPRTMVRGHRPLLSRLVANLVDNAVTHNENTGWVRITGASAGDSAELIVETGGRVFDQAEVDRLTQPFERLGDERVGSSGLGLSIVSAVVTAHCGRLRLTARPDGGLRVAIALPAPSAPAPSAPASGPPAGTGRE</sequence>
<dbReference type="Pfam" id="PF00512">
    <property type="entry name" value="HisKA"/>
    <property type="match status" value="1"/>
</dbReference>
<evidence type="ECO:0000256" key="5">
    <source>
        <dbReference type="ARBA" id="ARBA00022679"/>
    </source>
</evidence>
<comment type="subcellular location">
    <subcellularLocation>
        <location evidence="2">Cell membrane</location>
    </subcellularLocation>
</comment>
<feature type="region of interest" description="Disordered" evidence="10">
    <location>
        <begin position="388"/>
        <end position="409"/>
    </location>
</feature>
<feature type="domain" description="HAMP" evidence="13">
    <location>
        <begin position="118"/>
        <end position="171"/>
    </location>
</feature>
<evidence type="ECO:0000256" key="3">
    <source>
        <dbReference type="ARBA" id="ARBA00012438"/>
    </source>
</evidence>
<evidence type="ECO:0000259" key="13">
    <source>
        <dbReference type="PROSITE" id="PS50885"/>
    </source>
</evidence>
<keyword evidence="4" id="KW-0597">Phosphoprotein</keyword>
<dbReference type="SMART" id="SM00304">
    <property type="entry name" value="HAMP"/>
    <property type="match status" value="1"/>
</dbReference>
<dbReference type="InterPro" id="IPR005467">
    <property type="entry name" value="His_kinase_dom"/>
</dbReference>
<dbReference type="CDD" id="cd06225">
    <property type="entry name" value="HAMP"/>
    <property type="match status" value="1"/>
</dbReference>
<accession>A0A2T0JXD2</accession>
<evidence type="ECO:0000313" key="15">
    <source>
        <dbReference type="Proteomes" id="UP000239415"/>
    </source>
</evidence>
<reference evidence="14 15" key="1">
    <citation type="submission" date="2018-03" db="EMBL/GenBank/DDBJ databases">
        <title>Genomic Encyclopedia of Archaeal and Bacterial Type Strains, Phase II (KMG-II): from individual species to whole genera.</title>
        <authorList>
            <person name="Goeker M."/>
        </authorList>
    </citation>
    <scope>NUCLEOTIDE SEQUENCE [LARGE SCALE GENOMIC DNA]</scope>
    <source>
        <strain evidence="14 15">DSM 43146</strain>
    </source>
</reference>
<dbReference type="InterPro" id="IPR003660">
    <property type="entry name" value="HAMP_dom"/>
</dbReference>
<proteinExistence type="predicted"/>
<evidence type="ECO:0000256" key="8">
    <source>
        <dbReference type="ARBA" id="ARBA00022989"/>
    </source>
</evidence>
<feature type="compositionally biased region" description="Low complexity" evidence="10">
    <location>
        <begin position="397"/>
        <end position="409"/>
    </location>
</feature>